<feature type="domain" description="Ketoreductase" evidence="3">
    <location>
        <begin position="5"/>
        <end position="180"/>
    </location>
</feature>
<accession>A0ABW6S8H2</accession>
<dbReference type="Proteomes" id="UP001601992">
    <property type="component" value="Unassembled WGS sequence"/>
</dbReference>
<dbReference type="EC" id="1.1.1.-" evidence="4"/>
<dbReference type="PANTHER" id="PTHR43669">
    <property type="entry name" value="5-KETO-D-GLUCONATE 5-REDUCTASE"/>
    <property type="match status" value="1"/>
</dbReference>
<comment type="similarity">
    <text evidence="1">Belongs to the short-chain dehydrogenases/reductases (SDR) family.</text>
</comment>
<dbReference type="InterPro" id="IPR020904">
    <property type="entry name" value="Sc_DH/Rdtase_CS"/>
</dbReference>
<name>A0ABW6S8H2_9NOCA</name>
<dbReference type="CDD" id="cd05233">
    <property type="entry name" value="SDR_c"/>
    <property type="match status" value="1"/>
</dbReference>
<evidence type="ECO:0000313" key="4">
    <source>
        <dbReference type="EMBL" id="MFF3572593.1"/>
    </source>
</evidence>
<dbReference type="RefSeq" id="WP_387406102.1">
    <property type="nucleotide sequence ID" value="NZ_JBIAQY010000014.1"/>
</dbReference>
<dbReference type="GO" id="GO:0016491">
    <property type="term" value="F:oxidoreductase activity"/>
    <property type="evidence" value="ECO:0007669"/>
    <property type="project" value="UniProtKB-KW"/>
</dbReference>
<evidence type="ECO:0000313" key="5">
    <source>
        <dbReference type="Proteomes" id="UP001601992"/>
    </source>
</evidence>
<evidence type="ECO:0000259" key="3">
    <source>
        <dbReference type="SMART" id="SM00822"/>
    </source>
</evidence>
<gene>
    <name evidence="4" type="ORF">ACFYXQ_32980</name>
</gene>
<dbReference type="InterPro" id="IPR002347">
    <property type="entry name" value="SDR_fam"/>
</dbReference>
<evidence type="ECO:0000256" key="2">
    <source>
        <dbReference type="ARBA" id="ARBA00023002"/>
    </source>
</evidence>
<dbReference type="SMART" id="SM00822">
    <property type="entry name" value="PKS_KR"/>
    <property type="match status" value="1"/>
</dbReference>
<protein>
    <submittedName>
        <fullName evidence="4">SDR family NAD(P)-dependent oxidoreductase</fullName>
        <ecNumber evidence="4">1.1.1.-</ecNumber>
    </submittedName>
</protein>
<keyword evidence="2 4" id="KW-0560">Oxidoreductase</keyword>
<dbReference type="PANTHER" id="PTHR43669:SF3">
    <property type="entry name" value="ALCOHOL DEHYDROGENASE, PUTATIVE (AFU_ORTHOLOGUE AFUA_3G03445)-RELATED"/>
    <property type="match status" value="1"/>
</dbReference>
<sequence>MTEQRRYLITGGTSGIGAMCARHLTAEGNRVWVTGTRDSSVRAAVQAGDAAGSSVCDVAEAATVETAFDEAVHALGGLDGVFLNAGIDGQGLPAEQLSAETFQRVLQVNVVGALHCAQAAYRRLDRPGVILINSSVNAIRPERHFADYNAGKAAVASLAQSLALDWSDQQLTVIALCPGYFRTRMTEQYLDDPQVSAELLARIPAGRFGREADVGATVSFLLSGRAEFLTGALIPLAGASNI</sequence>
<organism evidence="4 5">
    <name type="scientific">Nocardia jiangxiensis</name>
    <dbReference type="NCBI Taxonomy" id="282685"/>
    <lineage>
        <taxon>Bacteria</taxon>
        <taxon>Bacillati</taxon>
        <taxon>Actinomycetota</taxon>
        <taxon>Actinomycetes</taxon>
        <taxon>Mycobacteriales</taxon>
        <taxon>Nocardiaceae</taxon>
        <taxon>Nocardia</taxon>
    </lineage>
</organism>
<dbReference type="Gene3D" id="3.40.50.720">
    <property type="entry name" value="NAD(P)-binding Rossmann-like Domain"/>
    <property type="match status" value="1"/>
</dbReference>
<comment type="caution">
    <text evidence="4">The sequence shown here is derived from an EMBL/GenBank/DDBJ whole genome shotgun (WGS) entry which is preliminary data.</text>
</comment>
<reference evidence="4 5" key="1">
    <citation type="submission" date="2024-10" db="EMBL/GenBank/DDBJ databases">
        <title>The Natural Products Discovery Center: Release of the First 8490 Sequenced Strains for Exploring Actinobacteria Biosynthetic Diversity.</title>
        <authorList>
            <person name="Kalkreuter E."/>
            <person name="Kautsar S.A."/>
            <person name="Yang D."/>
            <person name="Bader C.D."/>
            <person name="Teijaro C.N."/>
            <person name="Fluegel L."/>
            <person name="Davis C.M."/>
            <person name="Simpson J.R."/>
            <person name="Lauterbach L."/>
            <person name="Steele A.D."/>
            <person name="Gui C."/>
            <person name="Meng S."/>
            <person name="Li G."/>
            <person name="Viehrig K."/>
            <person name="Ye F."/>
            <person name="Su P."/>
            <person name="Kiefer A.F."/>
            <person name="Nichols A."/>
            <person name="Cepeda A.J."/>
            <person name="Yan W."/>
            <person name="Fan B."/>
            <person name="Jiang Y."/>
            <person name="Adhikari A."/>
            <person name="Zheng C.-J."/>
            <person name="Schuster L."/>
            <person name="Cowan T.M."/>
            <person name="Smanski M.J."/>
            <person name="Chevrette M.G."/>
            <person name="De Carvalho L.P.S."/>
            <person name="Shen B."/>
        </authorList>
    </citation>
    <scope>NUCLEOTIDE SEQUENCE [LARGE SCALE GENOMIC DNA]</scope>
    <source>
        <strain evidence="4 5">NPDC002593</strain>
    </source>
</reference>
<dbReference type="PRINTS" id="PR00081">
    <property type="entry name" value="GDHRDH"/>
</dbReference>
<dbReference type="EMBL" id="JBIAQY010000014">
    <property type="protein sequence ID" value="MFF3572593.1"/>
    <property type="molecule type" value="Genomic_DNA"/>
</dbReference>
<dbReference type="InterPro" id="IPR057326">
    <property type="entry name" value="KR_dom"/>
</dbReference>
<proteinExistence type="inferred from homology"/>
<dbReference type="Pfam" id="PF13561">
    <property type="entry name" value="adh_short_C2"/>
    <property type="match status" value="1"/>
</dbReference>
<dbReference type="InterPro" id="IPR036291">
    <property type="entry name" value="NAD(P)-bd_dom_sf"/>
</dbReference>
<keyword evidence="5" id="KW-1185">Reference proteome</keyword>
<dbReference type="PROSITE" id="PS00061">
    <property type="entry name" value="ADH_SHORT"/>
    <property type="match status" value="1"/>
</dbReference>
<evidence type="ECO:0000256" key="1">
    <source>
        <dbReference type="ARBA" id="ARBA00006484"/>
    </source>
</evidence>
<dbReference type="SUPFAM" id="SSF51735">
    <property type="entry name" value="NAD(P)-binding Rossmann-fold domains"/>
    <property type="match status" value="1"/>
</dbReference>